<evidence type="ECO:0008006" key="3">
    <source>
        <dbReference type="Google" id="ProtNLM"/>
    </source>
</evidence>
<proteinExistence type="predicted"/>
<dbReference type="OrthoDB" id="3067824at2759"/>
<dbReference type="EMBL" id="ML210293">
    <property type="protein sequence ID" value="TFK20619.1"/>
    <property type="molecule type" value="Genomic_DNA"/>
</dbReference>
<dbReference type="AlphaFoldDB" id="A0A5C3KJX2"/>
<dbReference type="Proteomes" id="UP000307440">
    <property type="component" value="Unassembled WGS sequence"/>
</dbReference>
<keyword evidence="2" id="KW-1185">Reference proteome</keyword>
<evidence type="ECO:0000313" key="2">
    <source>
        <dbReference type="Proteomes" id="UP000307440"/>
    </source>
</evidence>
<protein>
    <recommendedName>
        <fullName evidence="3">Gag-like protein</fullName>
    </recommendedName>
</protein>
<reference evidence="1 2" key="1">
    <citation type="journal article" date="2019" name="Nat. Ecol. Evol.">
        <title>Megaphylogeny resolves global patterns of mushroom evolution.</title>
        <authorList>
            <person name="Varga T."/>
            <person name="Krizsan K."/>
            <person name="Foldi C."/>
            <person name="Dima B."/>
            <person name="Sanchez-Garcia M."/>
            <person name="Sanchez-Ramirez S."/>
            <person name="Szollosi G.J."/>
            <person name="Szarkandi J.G."/>
            <person name="Papp V."/>
            <person name="Albert L."/>
            <person name="Andreopoulos W."/>
            <person name="Angelini C."/>
            <person name="Antonin V."/>
            <person name="Barry K.W."/>
            <person name="Bougher N.L."/>
            <person name="Buchanan P."/>
            <person name="Buyck B."/>
            <person name="Bense V."/>
            <person name="Catcheside P."/>
            <person name="Chovatia M."/>
            <person name="Cooper J."/>
            <person name="Damon W."/>
            <person name="Desjardin D."/>
            <person name="Finy P."/>
            <person name="Geml J."/>
            <person name="Haridas S."/>
            <person name="Hughes K."/>
            <person name="Justo A."/>
            <person name="Karasinski D."/>
            <person name="Kautmanova I."/>
            <person name="Kiss B."/>
            <person name="Kocsube S."/>
            <person name="Kotiranta H."/>
            <person name="LaButti K.M."/>
            <person name="Lechner B.E."/>
            <person name="Liimatainen K."/>
            <person name="Lipzen A."/>
            <person name="Lukacs Z."/>
            <person name="Mihaltcheva S."/>
            <person name="Morgado L.N."/>
            <person name="Niskanen T."/>
            <person name="Noordeloos M.E."/>
            <person name="Ohm R.A."/>
            <person name="Ortiz-Santana B."/>
            <person name="Ovrebo C."/>
            <person name="Racz N."/>
            <person name="Riley R."/>
            <person name="Savchenko A."/>
            <person name="Shiryaev A."/>
            <person name="Soop K."/>
            <person name="Spirin V."/>
            <person name="Szebenyi C."/>
            <person name="Tomsovsky M."/>
            <person name="Tulloss R.E."/>
            <person name="Uehling J."/>
            <person name="Grigoriev I.V."/>
            <person name="Vagvolgyi C."/>
            <person name="Papp T."/>
            <person name="Martin F.M."/>
            <person name="Miettinen O."/>
            <person name="Hibbett D.S."/>
            <person name="Nagy L.G."/>
        </authorList>
    </citation>
    <scope>NUCLEOTIDE SEQUENCE [LARGE SCALE GENOMIC DNA]</scope>
    <source>
        <strain evidence="1 2">CBS 121175</strain>
    </source>
</reference>
<evidence type="ECO:0000313" key="1">
    <source>
        <dbReference type="EMBL" id="TFK20619.1"/>
    </source>
</evidence>
<organism evidence="1 2">
    <name type="scientific">Coprinopsis marcescibilis</name>
    <name type="common">Agaric fungus</name>
    <name type="synonym">Psathyrella marcescibilis</name>
    <dbReference type="NCBI Taxonomy" id="230819"/>
    <lineage>
        <taxon>Eukaryota</taxon>
        <taxon>Fungi</taxon>
        <taxon>Dikarya</taxon>
        <taxon>Basidiomycota</taxon>
        <taxon>Agaricomycotina</taxon>
        <taxon>Agaricomycetes</taxon>
        <taxon>Agaricomycetidae</taxon>
        <taxon>Agaricales</taxon>
        <taxon>Agaricineae</taxon>
        <taxon>Psathyrellaceae</taxon>
        <taxon>Coprinopsis</taxon>
    </lineage>
</organism>
<dbReference type="STRING" id="230819.A0A5C3KJX2"/>
<sequence>MCPASHKDKTWVGLLTSTSYLKVVDVPFFKNIADGMLATADDVGNVLKASPLAQNIYCMGQPRLVHNSRHSTTCTVYFNIWDSLAGTKAKTLIGQLVSMGGKMCQIQAAKANLGAALCQQCQQWYHSASGCTAKALSCPECGGTHKQGQHHQVAGCCKGNMKANPPVPVVPMGKPCTHMQCVNCMGNHAANSMKCSFWGHHFDSDWIKQPYGKANESHCTGN</sequence>
<name>A0A5C3KJX2_COPMA</name>
<gene>
    <name evidence="1" type="ORF">FA15DRAFT_707916</name>
</gene>
<accession>A0A5C3KJX2</accession>